<name>A0A2P2IP29_RHIMU</name>
<accession>A0A2P2IP29</accession>
<dbReference type="EMBL" id="GGEC01002454">
    <property type="protein sequence ID" value="MBW82937.1"/>
    <property type="molecule type" value="Transcribed_RNA"/>
</dbReference>
<dbReference type="AlphaFoldDB" id="A0A2P2IP29"/>
<reference evidence="1" key="1">
    <citation type="submission" date="2018-02" db="EMBL/GenBank/DDBJ databases">
        <title>Rhizophora mucronata_Transcriptome.</title>
        <authorList>
            <person name="Meera S.P."/>
            <person name="Sreeshan A."/>
            <person name="Augustine A."/>
        </authorList>
    </citation>
    <scope>NUCLEOTIDE SEQUENCE</scope>
    <source>
        <tissue evidence="1">Leaf</tissue>
    </source>
</reference>
<evidence type="ECO:0000313" key="1">
    <source>
        <dbReference type="EMBL" id="MBW82937.1"/>
    </source>
</evidence>
<organism evidence="1">
    <name type="scientific">Rhizophora mucronata</name>
    <name type="common">Asiatic mangrove</name>
    <dbReference type="NCBI Taxonomy" id="61149"/>
    <lineage>
        <taxon>Eukaryota</taxon>
        <taxon>Viridiplantae</taxon>
        <taxon>Streptophyta</taxon>
        <taxon>Embryophyta</taxon>
        <taxon>Tracheophyta</taxon>
        <taxon>Spermatophyta</taxon>
        <taxon>Magnoliopsida</taxon>
        <taxon>eudicotyledons</taxon>
        <taxon>Gunneridae</taxon>
        <taxon>Pentapetalae</taxon>
        <taxon>rosids</taxon>
        <taxon>fabids</taxon>
        <taxon>Malpighiales</taxon>
        <taxon>Rhizophoraceae</taxon>
        <taxon>Rhizophora</taxon>
    </lineage>
</organism>
<proteinExistence type="predicted"/>
<protein>
    <submittedName>
        <fullName evidence="1">Uncharacterized protein</fullName>
    </submittedName>
</protein>
<sequence>MNTKFFVARFHYILYSNLIFSPTVV</sequence>